<comment type="caution">
    <text evidence="5">The sequence shown here is derived from an EMBL/GenBank/DDBJ whole genome shotgun (WGS) entry which is preliminary data.</text>
</comment>
<evidence type="ECO:0000256" key="2">
    <source>
        <dbReference type="ARBA" id="ARBA00022679"/>
    </source>
</evidence>
<dbReference type="GO" id="GO:0008887">
    <property type="term" value="F:glycerate kinase activity"/>
    <property type="evidence" value="ECO:0007669"/>
    <property type="project" value="UniProtKB-UniRule"/>
</dbReference>
<name>A0A7W2AHG6_9BACL</name>
<dbReference type="Gene3D" id="3.90.1510.10">
    <property type="entry name" value="Glycerate kinase, domain 2"/>
    <property type="match status" value="1"/>
</dbReference>
<keyword evidence="6" id="KW-1185">Reference proteome</keyword>
<evidence type="ECO:0000256" key="1">
    <source>
        <dbReference type="ARBA" id="ARBA00006284"/>
    </source>
</evidence>
<accession>A0A7W2AHG6</accession>
<dbReference type="AlphaFoldDB" id="A0A7W2AHG6"/>
<dbReference type="InterPro" id="IPR004381">
    <property type="entry name" value="Glycerate_kinase"/>
</dbReference>
<dbReference type="EMBL" id="JACEIP010000002">
    <property type="protein sequence ID" value="MBA4541679.1"/>
    <property type="molecule type" value="Genomic_DNA"/>
</dbReference>
<organism evidence="5 6">
    <name type="scientific">Thermoactinomyces daqus</name>
    <dbReference type="NCBI Taxonomy" id="1329516"/>
    <lineage>
        <taxon>Bacteria</taxon>
        <taxon>Bacillati</taxon>
        <taxon>Bacillota</taxon>
        <taxon>Bacilli</taxon>
        <taxon>Bacillales</taxon>
        <taxon>Thermoactinomycetaceae</taxon>
        <taxon>Thermoactinomyces</taxon>
    </lineage>
</organism>
<dbReference type="GO" id="GO:0031388">
    <property type="term" value="P:organic acid phosphorylation"/>
    <property type="evidence" value="ECO:0007669"/>
    <property type="project" value="UniProtKB-UniRule"/>
</dbReference>
<keyword evidence="3 4" id="KW-0418">Kinase</keyword>
<reference evidence="5 6" key="1">
    <citation type="submission" date="2020-07" db="EMBL/GenBank/DDBJ databases">
        <authorList>
            <person name="Feng H."/>
        </authorList>
    </citation>
    <scope>NUCLEOTIDE SEQUENCE [LARGE SCALE GENOMIC DNA]</scope>
    <source>
        <strain evidence="6">s-11</strain>
    </source>
</reference>
<protein>
    <submittedName>
        <fullName evidence="5">Glycerate kinase</fullName>
    </submittedName>
</protein>
<evidence type="ECO:0000256" key="4">
    <source>
        <dbReference type="PIRNR" id="PIRNR006078"/>
    </source>
</evidence>
<keyword evidence="2 4" id="KW-0808">Transferase</keyword>
<dbReference type="Pfam" id="PF02595">
    <property type="entry name" value="Gly_kinase"/>
    <property type="match status" value="1"/>
</dbReference>
<dbReference type="Gene3D" id="3.40.50.10350">
    <property type="entry name" value="Glycerate kinase, domain 1"/>
    <property type="match status" value="1"/>
</dbReference>
<dbReference type="InterPro" id="IPR036129">
    <property type="entry name" value="Glycerate_kinase_sf"/>
</dbReference>
<dbReference type="Proteomes" id="UP000530514">
    <property type="component" value="Unassembled WGS sequence"/>
</dbReference>
<evidence type="ECO:0000256" key="3">
    <source>
        <dbReference type="ARBA" id="ARBA00022777"/>
    </source>
</evidence>
<dbReference type="InterPro" id="IPR018197">
    <property type="entry name" value="Glycerate_kinase_RE-like"/>
</dbReference>
<gene>
    <name evidence="5" type="ORF">H1164_02015</name>
</gene>
<comment type="similarity">
    <text evidence="1 4">Belongs to the glycerate kinase type-1 family.</text>
</comment>
<dbReference type="PIRSF" id="PIRSF006078">
    <property type="entry name" value="GlxK"/>
    <property type="match status" value="1"/>
</dbReference>
<sequence length="374" mass="39385">MRIIIAPDSYKGSLPAKEVGLTIMKAFTSEIPEAEVTVIPMADGGEGTIDAVVYATGGKTQSVEVAGPLLKPVTTCYGVIDKQTAVIETANIAGLPMVPKNERNPLHTSTLGIGQAIRHALDQGYRRFIVGLGGSATNDGGMGMLQAPGATFLDAQNQPLPPVGISLDHVVKTDLSGLDPRLFESEILVASDVQNPLCGDQGATSVFGPQKGATPEQLKQLERGMQKYARCLETLTGRSLQTVPGAGAAGGLVFAFLLLQAKIKSGAKLIADLVHLEEKIAGADWVITGEGKTDFQTQYGKLPVFVAQLAQKHGAKALLLSGSIEPGAEALSSHFVSLHSIQRRPLSLEEAMDQTASLLMETARNLARLIKVCS</sequence>
<dbReference type="InterPro" id="IPR018193">
    <property type="entry name" value="Glyc_kinase_flavodox-like_fold"/>
</dbReference>
<dbReference type="RefSeq" id="WP_033101037.1">
    <property type="nucleotide sequence ID" value="NZ_JACEIP010000002.1"/>
</dbReference>
<dbReference type="PANTHER" id="PTHR21599:SF0">
    <property type="entry name" value="GLYCERATE KINASE"/>
    <property type="match status" value="1"/>
</dbReference>
<dbReference type="NCBIfam" id="TIGR00045">
    <property type="entry name" value="glycerate kinase"/>
    <property type="match status" value="1"/>
</dbReference>
<proteinExistence type="inferred from homology"/>
<dbReference type="PANTHER" id="PTHR21599">
    <property type="entry name" value="GLYCERATE KINASE"/>
    <property type="match status" value="1"/>
</dbReference>
<dbReference type="OrthoDB" id="9774290at2"/>
<evidence type="ECO:0000313" key="6">
    <source>
        <dbReference type="Proteomes" id="UP000530514"/>
    </source>
</evidence>
<evidence type="ECO:0000313" key="5">
    <source>
        <dbReference type="EMBL" id="MBA4541679.1"/>
    </source>
</evidence>
<dbReference type="SUPFAM" id="SSF110738">
    <property type="entry name" value="Glycerate kinase I"/>
    <property type="match status" value="1"/>
</dbReference>